<dbReference type="GO" id="GO:0004016">
    <property type="term" value="F:adenylate cyclase activity"/>
    <property type="evidence" value="ECO:0007669"/>
    <property type="project" value="TreeGrafter"/>
</dbReference>
<sequence>MRARFLWGWCDRLITPRALGPLHDIAHQAGGALAQRARSNAAQHELFGAFIDELTRPRQVPRPVVVVEDVHWADEATLDLLVFLGRRIQQMPALMLVTFRDDEIGPDHRHRGALAALPRDVVSWLTLAPLTRDCVLEQAAKVGLSGARIFGLTGGNPLLVTEMLRADVDAVPRAAQDLILDRLRSLPDSARELAIRSTNAAISGSIGGRPGRFG</sequence>
<protein>
    <recommendedName>
        <fullName evidence="3">Orc1-like AAA ATPase domain-containing protein</fullName>
    </recommendedName>
</protein>
<dbReference type="GO" id="GO:0005524">
    <property type="term" value="F:ATP binding"/>
    <property type="evidence" value="ECO:0007669"/>
    <property type="project" value="UniProtKB-KW"/>
</dbReference>
<reference evidence="4" key="1">
    <citation type="journal article" date="2014" name="Int. J. Syst. Evol. Microbiol.">
        <title>Complete genome sequence of Corynebacterium casei LMG S-19264T (=DSM 44701T), isolated from a smear-ripened cheese.</title>
        <authorList>
            <consortium name="US DOE Joint Genome Institute (JGI-PGF)"/>
            <person name="Walter F."/>
            <person name="Albersmeier A."/>
            <person name="Kalinowski J."/>
            <person name="Ruckert C."/>
        </authorList>
    </citation>
    <scope>NUCLEOTIDE SEQUENCE</scope>
    <source>
        <strain evidence="4">JCM 19831</strain>
    </source>
</reference>
<dbReference type="GO" id="GO:0005737">
    <property type="term" value="C:cytoplasm"/>
    <property type="evidence" value="ECO:0007669"/>
    <property type="project" value="TreeGrafter"/>
</dbReference>
<evidence type="ECO:0000256" key="1">
    <source>
        <dbReference type="ARBA" id="ARBA00022741"/>
    </source>
</evidence>
<dbReference type="Proteomes" id="UP000642070">
    <property type="component" value="Unassembled WGS sequence"/>
</dbReference>
<dbReference type="PANTHER" id="PTHR16305">
    <property type="entry name" value="TESTICULAR SOLUBLE ADENYLYL CYCLASE"/>
    <property type="match status" value="1"/>
</dbReference>
<dbReference type="AlphaFoldDB" id="A0A917X7C8"/>
<proteinExistence type="predicted"/>
<dbReference type="Pfam" id="PF13191">
    <property type="entry name" value="AAA_16"/>
    <property type="match status" value="1"/>
</dbReference>
<evidence type="ECO:0000256" key="2">
    <source>
        <dbReference type="ARBA" id="ARBA00022840"/>
    </source>
</evidence>
<evidence type="ECO:0000313" key="5">
    <source>
        <dbReference type="Proteomes" id="UP000642070"/>
    </source>
</evidence>
<feature type="domain" description="Orc1-like AAA ATPase" evidence="3">
    <location>
        <begin position="5"/>
        <end position="96"/>
    </location>
</feature>
<keyword evidence="5" id="KW-1185">Reference proteome</keyword>
<comment type="caution">
    <text evidence="4">The sequence shown here is derived from an EMBL/GenBank/DDBJ whole genome shotgun (WGS) entry which is preliminary data.</text>
</comment>
<reference evidence="4" key="2">
    <citation type="submission" date="2020-09" db="EMBL/GenBank/DDBJ databases">
        <authorList>
            <person name="Sun Q."/>
            <person name="Ohkuma M."/>
        </authorList>
    </citation>
    <scope>NUCLEOTIDE SEQUENCE</scope>
    <source>
        <strain evidence="4">JCM 19831</strain>
    </source>
</reference>
<keyword evidence="1" id="KW-0547">Nucleotide-binding</keyword>
<evidence type="ECO:0000259" key="3">
    <source>
        <dbReference type="Pfam" id="PF13191"/>
    </source>
</evidence>
<accession>A0A917X7C8</accession>
<organism evidence="4 5">
    <name type="scientific">Dactylosporangium sucinum</name>
    <dbReference type="NCBI Taxonomy" id="1424081"/>
    <lineage>
        <taxon>Bacteria</taxon>
        <taxon>Bacillati</taxon>
        <taxon>Actinomycetota</taxon>
        <taxon>Actinomycetes</taxon>
        <taxon>Micromonosporales</taxon>
        <taxon>Micromonosporaceae</taxon>
        <taxon>Dactylosporangium</taxon>
    </lineage>
</organism>
<evidence type="ECO:0000313" key="4">
    <source>
        <dbReference type="EMBL" id="GGM85468.1"/>
    </source>
</evidence>
<dbReference type="InterPro" id="IPR041664">
    <property type="entry name" value="AAA_16"/>
</dbReference>
<keyword evidence="2" id="KW-0067">ATP-binding</keyword>
<dbReference type="EMBL" id="BMPI01000101">
    <property type="protein sequence ID" value="GGM85468.1"/>
    <property type="molecule type" value="Genomic_DNA"/>
</dbReference>
<name>A0A917X7C8_9ACTN</name>
<gene>
    <name evidence="4" type="ORF">GCM10007977_104080</name>
</gene>
<dbReference type="PANTHER" id="PTHR16305:SF35">
    <property type="entry name" value="TRANSCRIPTIONAL ACTIVATOR DOMAIN"/>
    <property type="match status" value="1"/>
</dbReference>